<comment type="caution">
    <text evidence="1">The sequence shown here is derived from an EMBL/GenBank/DDBJ whole genome shotgun (WGS) entry which is preliminary data.</text>
</comment>
<reference evidence="2" key="1">
    <citation type="journal article" date="2019" name="Int. J. Syst. Evol. Microbiol.">
        <title>The Global Catalogue of Microorganisms (GCM) 10K type strain sequencing project: providing services to taxonomists for standard genome sequencing and annotation.</title>
        <authorList>
            <consortium name="The Broad Institute Genomics Platform"/>
            <consortium name="The Broad Institute Genome Sequencing Center for Infectious Disease"/>
            <person name="Wu L."/>
            <person name="Ma J."/>
        </authorList>
    </citation>
    <scope>NUCLEOTIDE SEQUENCE [LARGE SCALE GENOMIC DNA]</scope>
    <source>
        <strain evidence="2">KCTC 32514</strain>
    </source>
</reference>
<accession>A0ABW5ZSW4</accession>
<evidence type="ECO:0000313" key="2">
    <source>
        <dbReference type="Proteomes" id="UP001597548"/>
    </source>
</evidence>
<dbReference type="Proteomes" id="UP001597548">
    <property type="component" value="Unassembled WGS sequence"/>
</dbReference>
<protein>
    <submittedName>
        <fullName evidence="1">Uncharacterized protein</fullName>
    </submittedName>
</protein>
<sequence>MTDISQIIVRSITKSYIFYLPQTIQPMVEDSDFRSIVPENGYNTIVYYNNLGKSMTSGLEDIILIDILGKQRILKNNLVLLLDAKSSFSNASFHIILEDYKKQIEFHNYATSWMYKNIKDVFPNIDDVFISAFKIQANYFDVHYSQLEEHFQFKKEEVKLDSNQVLKNLESTLSKNSPESISFKLNSEQFGKTKTSTPPPKKKIIVTDEEIDEFLMQSVFGVEL</sequence>
<gene>
    <name evidence="1" type="ORF">ACFS29_03895</name>
</gene>
<name>A0ABW5ZSW4_9FLAO</name>
<keyword evidence="2" id="KW-1185">Reference proteome</keyword>
<proteinExistence type="predicted"/>
<dbReference type="EMBL" id="JBHUOS010000001">
    <property type="protein sequence ID" value="MFD2914768.1"/>
    <property type="molecule type" value="Genomic_DNA"/>
</dbReference>
<evidence type="ECO:0000313" key="1">
    <source>
        <dbReference type="EMBL" id="MFD2914768.1"/>
    </source>
</evidence>
<organism evidence="1 2">
    <name type="scientific">Psychroserpens luteus</name>
    <dbReference type="NCBI Taxonomy" id="1434066"/>
    <lineage>
        <taxon>Bacteria</taxon>
        <taxon>Pseudomonadati</taxon>
        <taxon>Bacteroidota</taxon>
        <taxon>Flavobacteriia</taxon>
        <taxon>Flavobacteriales</taxon>
        <taxon>Flavobacteriaceae</taxon>
        <taxon>Psychroserpens</taxon>
    </lineage>
</organism>
<dbReference type="RefSeq" id="WP_194507558.1">
    <property type="nucleotide sequence ID" value="NZ_JADILU010000003.1"/>
</dbReference>